<reference evidence="18" key="1">
    <citation type="submission" date="2020-05" db="EMBL/GenBank/DDBJ databases">
        <title>Phylogenomic resolution of chytrid fungi.</title>
        <authorList>
            <person name="Stajich J.E."/>
            <person name="Amses K."/>
            <person name="Simmons R."/>
            <person name="Seto K."/>
            <person name="Myers J."/>
            <person name="Bonds A."/>
            <person name="Quandt C.A."/>
            <person name="Barry K."/>
            <person name="Liu P."/>
            <person name="Grigoriev I."/>
            <person name="Longcore J.E."/>
            <person name="James T.Y."/>
        </authorList>
    </citation>
    <scope>NUCLEOTIDE SEQUENCE</scope>
    <source>
        <strain evidence="18">JEL0379</strain>
    </source>
</reference>
<evidence type="ECO:0000256" key="14">
    <source>
        <dbReference type="ARBA" id="ARBA00023242"/>
    </source>
</evidence>
<dbReference type="GO" id="GO:0043564">
    <property type="term" value="C:Ku70:Ku80 complex"/>
    <property type="evidence" value="ECO:0007669"/>
    <property type="project" value="InterPro"/>
</dbReference>
<dbReference type="InterPro" id="IPR005160">
    <property type="entry name" value="Ku_C"/>
</dbReference>
<dbReference type="CDD" id="cd01458">
    <property type="entry name" value="vWA_ku"/>
    <property type="match status" value="1"/>
</dbReference>
<dbReference type="SUPFAM" id="SSF53300">
    <property type="entry name" value="vWA-like"/>
    <property type="match status" value="1"/>
</dbReference>
<evidence type="ECO:0000256" key="13">
    <source>
        <dbReference type="ARBA" id="ARBA00023204"/>
    </source>
</evidence>
<keyword evidence="10" id="KW-0158">Chromosome</keyword>
<keyword evidence="19" id="KW-1185">Reference proteome</keyword>
<keyword evidence="8" id="KW-0347">Helicase</keyword>
<dbReference type="PANTHER" id="PTHR12604">
    <property type="entry name" value="KU AUTOANTIGEN DNA HELICASE"/>
    <property type="match status" value="1"/>
</dbReference>
<dbReference type="InterPro" id="IPR027388">
    <property type="entry name" value="Ku70_bridge/pillars_dom_sf"/>
</dbReference>
<keyword evidence="12" id="KW-0233">DNA recombination</keyword>
<feature type="domain" description="Ku" evidence="17">
    <location>
        <begin position="337"/>
        <end position="485"/>
    </location>
</feature>
<keyword evidence="14" id="KW-0539">Nucleus</keyword>
<evidence type="ECO:0000256" key="16">
    <source>
        <dbReference type="SAM" id="MobiDB-lite"/>
    </source>
</evidence>
<evidence type="ECO:0000256" key="8">
    <source>
        <dbReference type="ARBA" id="ARBA00022806"/>
    </source>
</evidence>
<keyword evidence="7" id="KW-0378">Hydrolase</keyword>
<keyword evidence="11" id="KW-0238">DNA-binding</keyword>
<gene>
    <name evidence="18" type="primary">XRCC6</name>
    <name evidence="18" type="ORF">HDU87_005681</name>
</gene>
<evidence type="ECO:0000256" key="3">
    <source>
        <dbReference type="ARBA" id="ARBA00005240"/>
    </source>
</evidence>
<comment type="caution">
    <text evidence="18">The sequence shown here is derived from an EMBL/GenBank/DDBJ whole genome shotgun (WGS) entry which is preliminary data.</text>
</comment>
<dbReference type="GO" id="GO:0042162">
    <property type="term" value="F:telomeric DNA binding"/>
    <property type="evidence" value="ECO:0007669"/>
    <property type="project" value="InterPro"/>
</dbReference>
<keyword evidence="13" id="KW-0234">DNA repair</keyword>
<keyword evidence="10" id="KW-0779">Telomere</keyword>
<dbReference type="GO" id="GO:0000781">
    <property type="term" value="C:chromosome, telomeric region"/>
    <property type="evidence" value="ECO:0007669"/>
    <property type="project" value="UniProtKB-SubCell"/>
</dbReference>
<dbReference type="InterPro" id="IPR036465">
    <property type="entry name" value="vWFA_dom_sf"/>
</dbReference>
<evidence type="ECO:0000256" key="11">
    <source>
        <dbReference type="ARBA" id="ARBA00023125"/>
    </source>
</evidence>
<keyword evidence="5" id="KW-0547">Nucleotide-binding</keyword>
<comment type="subcellular location">
    <subcellularLocation>
        <location evidence="2">Chromosome</location>
        <location evidence="2">Telomere</location>
    </subcellularLocation>
    <subcellularLocation>
        <location evidence="1">Nucleus</location>
    </subcellularLocation>
</comment>
<dbReference type="InterPro" id="IPR005161">
    <property type="entry name" value="Ku_N"/>
</dbReference>
<dbReference type="SUPFAM" id="SSF100939">
    <property type="entry name" value="SPOC domain-like"/>
    <property type="match status" value="1"/>
</dbReference>
<dbReference type="Gene3D" id="4.10.970.10">
    <property type="entry name" value="Ku70, bridge and pillars"/>
    <property type="match status" value="1"/>
</dbReference>
<sequence length="649" mass="71244">MSSSWQEEFVDEEEQEELQEFGVPDRDAVIFAIDCTAPMLAVNADGTSFYTSAIRCAAKFLQNKIVQSENDLIALVLFGTDESKNEQNFNHIVEKFDLGTAEVDRILELEKIGKDPKNPGVGSSSNYSLADVFWHCSTMFSISAPRGSSKRIFLITHNDQPHAGNPTLLQNVRTRAKDLEDLGISIELFPINTANHVFDYQAFYYNLPGIRDVDDDDYDDTKVLASASDKFEILATQILRREVKKRTAFRIPWEIAPGLTIGVKGYNLVLEQKKGSHAWLDRKTNREVMPVTTYRCATAYAKALESGAGDAGSSSGAASGHQNGGGSRAAATAAADIATVGTKDFKKYWMYGGAKIVFSQEEVASMKYMCKPSLVLLGFKPRSALKDKHNVKHATFIYPDESQYSGSSSVYAHFLERLWTRQKIAICCMTPRTNAAPRLVALVPEMPTATDKMMEEEKITGLHVIYLPFADDTRHNIAGPVSVVSDEERAAATAIIKKLCIKNFTSTDYENPALQKHYNNLQALALLHDVAADIEDKTLPVTELINQRAGDLIKEFKTIVLGSAIPVATPVAAKTTKRAPARSAADGEAPAKKAKSTPTLELVKAKATEGKLSSFTVAQLTEFLKENFPSVKPAKLKGEVLEQVVAAID</sequence>
<dbReference type="GO" id="GO:0003678">
    <property type="term" value="F:DNA helicase activity"/>
    <property type="evidence" value="ECO:0007669"/>
    <property type="project" value="InterPro"/>
</dbReference>
<dbReference type="Gene3D" id="2.40.290.10">
    <property type="match status" value="1"/>
</dbReference>
<dbReference type="EMBL" id="JADGJQ010000047">
    <property type="protein sequence ID" value="KAJ3175853.1"/>
    <property type="molecule type" value="Genomic_DNA"/>
</dbReference>
<dbReference type="SMART" id="SM00559">
    <property type="entry name" value="Ku78"/>
    <property type="match status" value="1"/>
</dbReference>
<evidence type="ECO:0000256" key="10">
    <source>
        <dbReference type="ARBA" id="ARBA00022895"/>
    </source>
</evidence>
<evidence type="ECO:0000256" key="15">
    <source>
        <dbReference type="ARBA" id="ARBA00031811"/>
    </source>
</evidence>
<name>A0AAD5THL4_9FUNG</name>
<evidence type="ECO:0000256" key="7">
    <source>
        <dbReference type="ARBA" id="ARBA00022801"/>
    </source>
</evidence>
<dbReference type="GO" id="GO:0016787">
    <property type="term" value="F:hydrolase activity"/>
    <property type="evidence" value="ECO:0007669"/>
    <property type="project" value="UniProtKB-KW"/>
</dbReference>
<dbReference type="InterPro" id="IPR006165">
    <property type="entry name" value="Ku70"/>
</dbReference>
<dbReference type="GO" id="GO:0003684">
    <property type="term" value="F:damaged DNA binding"/>
    <property type="evidence" value="ECO:0007669"/>
    <property type="project" value="InterPro"/>
</dbReference>
<evidence type="ECO:0000256" key="4">
    <source>
        <dbReference type="ARBA" id="ARBA00021796"/>
    </source>
</evidence>
<dbReference type="GO" id="GO:0000723">
    <property type="term" value="P:telomere maintenance"/>
    <property type="evidence" value="ECO:0007669"/>
    <property type="project" value="InterPro"/>
</dbReference>
<proteinExistence type="inferred from homology"/>
<dbReference type="CDD" id="cd00788">
    <property type="entry name" value="KU70"/>
    <property type="match status" value="1"/>
</dbReference>
<evidence type="ECO:0000313" key="19">
    <source>
        <dbReference type="Proteomes" id="UP001212152"/>
    </source>
</evidence>
<dbReference type="GO" id="GO:0003690">
    <property type="term" value="F:double-stranded DNA binding"/>
    <property type="evidence" value="ECO:0007669"/>
    <property type="project" value="TreeGrafter"/>
</dbReference>
<dbReference type="Gene3D" id="1.10.1600.10">
    <property type="match status" value="1"/>
</dbReference>
<evidence type="ECO:0000256" key="9">
    <source>
        <dbReference type="ARBA" id="ARBA00022840"/>
    </source>
</evidence>
<evidence type="ECO:0000256" key="12">
    <source>
        <dbReference type="ARBA" id="ARBA00023172"/>
    </source>
</evidence>
<evidence type="ECO:0000256" key="1">
    <source>
        <dbReference type="ARBA" id="ARBA00004123"/>
    </source>
</evidence>
<dbReference type="PANTHER" id="PTHR12604:SF2">
    <property type="entry name" value="X-RAY REPAIR CROSS-COMPLEMENTING PROTEIN 6"/>
    <property type="match status" value="1"/>
</dbReference>
<dbReference type="InterPro" id="IPR006164">
    <property type="entry name" value="DNA_bd_Ku70/Ku80"/>
</dbReference>
<dbReference type="InterPro" id="IPR047087">
    <property type="entry name" value="KU70_core_dom"/>
</dbReference>
<dbReference type="Gene3D" id="3.40.50.410">
    <property type="entry name" value="von Willebrand factor, type A domain"/>
    <property type="match status" value="1"/>
</dbReference>
<dbReference type="Proteomes" id="UP001212152">
    <property type="component" value="Unassembled WGS sequence"/>
</dbReference>
<keyword evidence="9" id="KW-0067">ATP-binding</keyword>
<dbReference type="InterPro" id="IPR016194">
    <property type="entry name" value="SPOC-like_C_dom_sf"/>
</dbReference>
<evidence type="ECO:0000313" key="18">
    <source>
        <dbReference type="EMBL" id="KAJ3175853.1"/>
    </source>
</evidence>
<dbReference type="Pfam" id="PF02735">
    <property type="entry name" value="Ku"/>
    <property type="match status" value="1"/>
</dbReference>
<evidence type="ECO:0000259" key="17">
    <source>
        <dbReference type="SMART" id="SM00559"/>
    </source>
</evidence>
<dbReference type="GO" id="GO:0006303">
    <property type="term" value="P:double-strand break repair via nonhomologous end joining"/>
    <property type="evidence" value="ECO:0007669"/>
    <property type="project" value="InterPro"/>
</dbReference>
<dbReference type="FunFam" id="2.40.290.10:FF:000001">
    <property type="entry name" value="X-ray repair cross complementing 6"/>
    <property type="match status" value="1"/>
</dbReference>
<evidence type="ECO:0000256" key="6">
    <source>
        <dbReference type="ARBA" id="ARBA00022763"/>
    </source>
</evidence>
<dbReference type="PIRSF" id="PIRSF003033">
    <property type="entry name" value="Ku70"/>
    <property type="match status" value="1"/>
</dbReference>
<accession>A0AAD5THL4</accession>
<dbReference type="AlphaFoldDB" id="A0AAD5THL4"/>
<evidence type="ECO:0000256" key="5">
    <source>
        <dbReference type="ARBA" id="ARBA00022741"/>
    </source>
</evidence>
<evidence type="ECO:0000256" key="2">
    <source>
        <dbReference type="ARBA" id="ARBA00004574"/>
    </source>
</evidence>
<dbReference type="GO" id="GO:0006310">
    <property type="term" value="P:DNA recombination"/>
    <property type="evidence" value="ECO:0007669"/>
    <property type="project" value="UniProtKB-KW"/>
</dbReference>
<dbReference type="Pfam" id="PF03731">
    <property type="entry name" value="Ku_N"/>
    <property type="match status" value="1"/>
</dbReference>
<organism evidence="18 19">
    <name type="scientific">Geranomyces variabilis</name>
    <dbReference type="NCBI Taxonomy" id="109894"/>
    <lineage>
        <taxon>Eukaryota</taxon>
        <taxon>Fungi</taxon>
        <taxon>Fungi incertae sedis</taxon>
        <taxon>Chytridiomycota</taxon>
        <taxon>Chytridiomycota incertae sedis</taxon>
        <taxon>Chytridiomycetes</taxon>
        <taxon>Spizellomycetales</taxon>
        <taxon>Powellomycetaceae</taxon>
        <taxon>Geranomyces</taxon>
    </lineage>
</organism>
<dbReference type="NCBIfam" id="TIGR00578">
    <property type="entry name" value="ku70"/>
    <property type="match status" value="1"/>
</dbReference>
<protein>
    <recommendedName>
        <fullName evidence="4">ATP-dependent DNA helicase II subunit 1</fullName>
    </recommendedName>
    <alternativeName>
        <fullName evidence="15">ATP-dependent DNA helicase II subunit Ku70</fullName>
    </alternativeName>
</protein>
<dbReference type="Pfam" id="PF03730">
    <property type="entry name" value="Ku_C"/>
    <property type="match status" value="1"/>
</dbReference>
<feature type="region of interest" description="Disordered" evidence="16">
    <location>
        <begin position="576"/>
        <end position="598"/>
    </location>
</feature>
<keyword evidence="6" id="KW-0227">DNA damage</keyword>
<comment type="similarity">
    <text evidence="3">Belongs to the ku70 family.</text>
</comment>
<dbReference type="GO" id="GO:0005524">
    <property type="term" value="F:ATP binding"/>
    <property type="evidence" value="ECO:0007669"/>
    <property type="project" value="UniProtKB-KW"/>
</dbReference>